<evidence type="ECO:0000256" key="1">
    <source>
        <dbReference type="SAM" id="MobiDB-lite"/>
    </source>
</evidence>
<proteinExistence type="predicted"/>
<gene>
    <name evidence="2" type="ORF">LIER_13481</name>
</gene>
<comment type="caution">
    <text evidence="2">The sequence shown here is derived from an EMBL/GenBank/DDBJ whole genome shotgun (WGS) entry which is preliminary data.</text>
</comment>
<dbReference type="AlphaFoldDB" id="A0AAV3PXL5"/>
<accession>A0AAV3PXL5</accession>
<reference evidence="2 3" key="1">
    <citation type="submission" date="2024-01" db="EMBL/GenBank/DDBJ databases">
        <title>The complete chloroplast genome sequence of Lithospermum erythrorhizon: insights into the phylogenetic relationship among Boraginaceae species and the maternal lineages of purple gromwells.</title>
        <authorList>
            <person name="Okada T."/>
            <person name="Watanabe K."/>
        </authorList>
    </citation>
    <scope>NUCLEOTIDE SEQUENCE [LARGE SCALE GENOMIC DNA]</scope>
</reference>
<name>A0AAV3PXL5_LITER</name>
<dbReference type="CDD" id="cd22744">
    <property type="entry name" value="OTU"/>
    <property type="match status" value="1"/>
</dbReference>
<sequence length="108" mass="11741">MASAFEKLVKFISYKQSPRKKGVGRVAKVGSSQGSPMSISKIQHTGSPSPLPLQGSIYADQFPPYMLPYIENFTNVHGDGNCGLRAVALAIYGNADEWLRVRNDLLVG</sequence>
<keyword evidence="3" id="KW-1185">Reference proteome</keyword>
<dbReference type="EMBL" id="BAABME010002731">
    <property type="protein sequence ID" value="GAA0155846.1"/>
    <property type="molecule type" value="Genomic_DNA"/>
</dbReference>
<feature type="compositionally biased region" description="Polar residues" evidence="1">
    <location>
        <begin position="30"/>
        <end position="48"/>
    </location>
</feature>
<organism evidence="2 3">
    <name type="scientific">Lithospermum erythrorhizon</name>
    <name type="common">Purple gromwell</name>
    <name type="synonym">Lithospermum officinale var. erythrorhizon</name>
    <dbReference type="NCBI Taxonomy" id="34254"/>
    <lineage>
        <taxon>Eukaryota</taxon>
        <taxon>Viridiplantae</taxon>
        <taxon>Streptophyta</taxon>
        <taxon>Embryophyta</taxon>
        <taxon>Tracheophyta</taxon>
        <taxon>Spermatophyta</taxon>
        <taxon>Magnoliopsida</taxon>
        <taxon>eudicotyledons</taxon>
        <taxon>Gunneridae</taxon>
        <taxon>Pentapetalae</taxon>
        <taxon>asterids</taxon>
        <taxon>lamiids</taxon>
        <taxon>Boraginales</taxon>
        <taxon>Boraginaceae</taxon>
        <taxon>Boraginoideae</taxon>
        <taxon>Lithospermeae</taxon>
        <taxon>Lithospermum</taxon>
    </lineage>
</organism>
<evidence type="ECO:0000313" key="3">
    <source>
        <dbReference type="Proteomes" id="UP001454036"/>
    </source>
</evidence>
<evidence type="ECO:0000313" key="2">
    <source>
        <dbReference type="EMBL" id="GAA0155846.1"/>
    </source>
</evidence>
<protein>
    <recommendedName>
        <fullName evidence="4">OTU domain-containing protein</fullName>
    </recommendedName>
</protein>
<evidence type="ECO:0008006" key="4">
    <source>
        <dbReference type="Google" id="ProtNLM"/>
    </source>
</evidence>
<feature type="region of interest" description="Disordered" evidence="1">
    <location>
        <begin position="23"/>
        <end position="48"/>
    </location>
</feature>
<dbReference type="Proteomes" id="UP001454036">
    <property type="component" value="Unassembled WGS sequence"/>
</dbReference>